<accession>A0AAD6SM00</accession>
<proteinExistence type="predicted"/>
<organism evidence="1 3">
    <name type="scientific">Mycena alexandri</name>
    <dbReference type="NCBI Taxonomy" id="1745969"/>
    <lineage>
        <taxon>Eukaryota</taxon>
        <taxon>Fungi</taxon>
        <taxon>Dikarya</taxon>
        <taxon>Basidiomycota</taxon>
        <taxon>Agaricomycotina</taxon>
        <taxon>Agaricomycetes</taxon>
        <taxon>Agaricomycetidae</taxon>
        <taxon>Agaricales</taxon>
        <taxon>Marasmiineae</taxon>
        <taxon>Mycenaceae</taxon>
        <taxon>Mycena</taxon>
    </lineage>
</organism>
<dbReference type="AlphaFoldDB" id="A0AAD6SM00"/>
<dbReference type="EMBL" id="JARJCM010000096">
    <property type="protein sequence ID" value="KAJ7029910.1"/>
    <property type="molecule type" value="Genomic_DNA"/>
</dbReference>
<dbReference type="EMBL" id="JARJCM010000003">
    <property type="protein sequence ID" value="KAJ7046185.1"/>
    <property type="molecule type" value="Genomic_DNA"/>
</dbReference>
<evidence type="ECO:0000313" key="2">
    <source>
        <dbReference type="EMBL" id="KAJ7046185.1"/>
    </source>
</evidence>
<dbReference type="Proteomes" id="UP001218188">
    <property type="component" value="Unassembled WGS sequence"/>
</dbReference>
<comment type="caution">
    <text evidence="1">The sequence shown here is derived from an EMBL/GenBank/DDBJ whole genome shotgun (WGS) entry which is preliminary data.</text>
</comment>
<protein>
    <submittedName>
        <fullName evidence="1">Uncharacterized protein</fullName>
    </submittedName>
</protein>
<keyword evidence="3" id="KW-1185">Reference proteome</keyword>
<evidence type="ECO:0000313" key="1">
    <source>
        <dbReference type="EMBL" id="KAJ7029910.1"/>
    </source>
</evidence>
<gene>
    <name evidence="2" type="ORF">C8F04DRAFT_1063620</name>
    <name evidence="1" type="ORF">C8F04DRAFT_1115446</name>
</gene>
<evidence type="ECO:0000313" key="3">
    <source>
        <dbReference type="Proteomes" id="UP001218188"/>
    </source>
</evidence>
<name>A0AAD6SM00_9AGAR</name>
<reference evidence="1" key="1">
    <citation type="submission" date="2023-03" db="EMBL/GenBank/DDBJ databases">
        <title>Massive genome expansion in bonnet fungi (Mycena s.s.) driven by repeated elements and novel gene families across ecological guilds.</title>
        <authorList>
            <consortium name="Lawrence Berkeley National Laboratory"/>
            <person name="Harder C.B."/>
            <person name="Miyauchi S."/>
            <person name="Viragh M."/>
            <person name="Kuo A."/>
            <person name="Thoen E."/>
            <person name="Andreopoulos B."/>
            <person name="Lu D."/>
            <person name="Skrede I."/>
            <person name="Drula E."/>
            <person name="Henrissat B."/>
            <person name="Morin E."/>
            <person name="Kohler A."/>
            <person name="Barry K."/>
            <person name="LaButti K."/>
            <person name="Morin E."/>
            <person name="Salamov A."/>
            <person name="Lipzen A."/>
            <person name="Mereny Z."/>
            <person name="Hegedus B."/>
            <person name="Baldrian P."/>
            <person name="Stursova M."/>
            <person name="Weitz H."/>
            <person name="Taylor A."/>
            <person name="Grigoriev I.V."/>
            <person name="Nagy L.G."/>
            <person name="Martin F."/>
            <person name="Kauserud H."/>
        </authorList>
    </citation>
    <scope>NUCLEOTIDE SEQUENCE</scope>
    <source>
        <strain evidence="1">CBHHK200</strain>
    </source>
</reference>
<sequence length="306" mass="33347">MLSLLDDFSETPAHTSVALTVGILPKVVNTSSRANILDPSSRYTWKGPELENAQNVLQDGNLTFVVDVGTTGPIFQTIDIAFKAHCRINNIRYIAPTVSSSSMIHDTPNNLAWVLLGPKGRSKDGSRSWVEDPKGLTRFTFTLSTICALPFSYTANHLGEGPFIFIAPALGNLCAPIDRLFTTLTRLPEHILAHQCQPRRICHKILPSLRSDPEPVCGPSCFDPLPRSIIRRSSPEIQVVSDSDDDFPDPSRLIDEIIMNGGGFCAGCARRPRASNPASFSSSSTCSCGSCRCRASHDAVYPWSTT</sequence>